<keyword evidence="6 9" id="KW-0067">ATP-binding</keyword>
<dbReference type="GO" id="GO:0005886">
    <property type="term" value="C:plasma membrane"/>
    <property type="evidence" value="ECO:0007669"/>
    <property type="project" value="UniProtKB-SubCell"/>
</dbReference>
<dbReference type="PROSITE" id="PS00211">
    <property type="entry name" value="ABC_TRANSPORTER_1"/>
    <property type="match status" value="1"/>
</dbReference>
<evidence type="ECO:0000256" key="5">
    <source>
        <dbReference type="ARBA" id="ARBA00022741"/>
    </source>
</evidence>
<dbReference type="InterPro" id="IPR003439">
    <property type="entry name" value="ABC_transporter-like_ATP-bd"/>
</dbReference>
<accession>A0AA96JWF4</accession>
<keyword evidence="7" id="KW-0472">Membrane</keyword>
<dbReference type="Proteomes" id="UP001302494">
    <property type="component" value="Chromosome"/>
</dbReference>
<dbReference type="GO" id="GO:0015833">
    <property type="term" value="P:peptide transport"/>
    <property type="evidence" value="ECO:0007669"/>
    <property type="project" value="InterPro"/>
</dbReference>
<dbReference type="Pfam" id="PF00005">
    <property type="entry name" value="ABC_tran"/>
    <property type="match status" value="1"/>
</dbReference>
<dbReference type="InterPro" id="IPR013563">
    <property type="entry name" value="Oligopep_ABC_C"/>
</dbReference>
<evidence type="ECO:0000256" key="7">
    <source>
        <dbReference type="ARBA" id="ARBA00023136"/>
    </source>
</evidence>
<evidence type="ECO:0000256" key="1">
    <source>
        <dbReference type="ARBA" id="ARBA00004417"/>
    </source>
</evidence>
<proteinExistence type="inferred from homology"/>
<organism evidence="9 10">
    <name type="scientific">Candidatus Nitrospira neomarina</name>
    <dbReference type="NCBI Taxonomy" id="3020899"/>
    <lineage>
        <taxon>Bacteria</taxon>
        <taxon>Pseudomonadati</taxon>
        <taxon>Nitrospirota</taxon>
        <taxon>Nitrospiria</taxon>
        <taxon>Nitrospirales</taxon>
        <taxon>Nitrospiraceae</taxon>
        <taxon>Nitrospira</taxon>
    </lineage>
</organism>
<dbReference type="KEGG" id="nneo:PQG83_01405"/>
<reference evidence="9 10" key="1">
    <citation type="submission" date="2023-01" db="EMBL/GenBank/DDBJ databases">
        <title>Cultivation and genomic characterization of new, ubiquitous marine nitrite-oxidizing bacteria from the Nitrospirales.</title>
        <authorList>
            <person name="Mueller A.J."/>
            <person name="Daebeler A."/>
            <person name="Herbold C.W."/>
            <person name="Kirkegaard R.H."/>
            <person name="Daims H."/>
        </authorList>
    </citation>
    <scope>NUCLEOTIDE SEQUENCE [LARGE SCALE GENOMIC DNA]</scope>
    <source>
        <strain evidence="9 10">DK</strain>
    </source>
</reference>
<evidence type="ECO:0000313" key="10">
    <source>
        <dbReference type="Proteomes" id="UP001302494"/>
    </source>
</evidence>
<name>A0AA96JWF4_9BACT</name>
<dbReference type="GO" id="GO:0016887">
    <property type="term" value="F:ATP hydrolysis activity"/>
    <property type="evidence" value="ECO:0007669"/>
    <property type="project" value="InterPro"/>
</dbReference>
<dbReference type="InterPro" id="IPR050388">
    <property type="entry name" value="ABC_Ni/Peptide_Import"/>
</dbReference>
<dbReference type="InterPro" id="IPR003593">
    <property type="entry name" value="AAA+_ATPase"/>
</dbReference>
<dbReference type="SUPFAM" id="SSF52540">
    <property type="entry name" value="P-loop containing nucleoside triphosphate hydrolases"/>
    <property type="match status" value="1"/>
</dbReference>
<dbReference type="InterPro" id="IPR027417">
    <property type="entry name" value="P-loop_NTPase"/>
</dbReference>
<keyword evidence="4" id="KW-1003">Cell membrane</keyword>
<evidence type="ECO:0000256" key="6">
    <source>
        <dbReference type="ARBA" id="ARBA00022840"/>
    </source>
</evidence>
<dbReference type="PROSITE" id="PS50893">
    <property type="entry name" value="ABC_TRANSPORTER_2"/>
    <property type="match status" value="1"/>
</dbReference>
<dbReference type="SMART" id="SM00382">
    <property type="entry name" value="AAA"/>
    <property type="match status" value="1"/>
</dbReference>
<dbReference type="Pfam" id="PF08352">
    <property type="entry name" value="oligo_HPY"/>
    <property type="match status" value="1"/>
</dbReference>
<dbReference type="NCBIfam" id="TIGR01727">
    <property type="entry name" value="oligo_HPY"/>
    <property type="match status" value="1"/>
</dbReference>
<keyword evidence="3" id="KW-0813">Transport</keyword>
<evidence type="ECO:0000259" key="8">
    <source>
        <dbReference type="PROSITE" id="PS50893"/>
    </source>
</evidence>
<keyword evidence="5" id="KW-0547">Nucleotide-binding</keyword>
<keyword evidence="10" id="KW-1185">Reference proteome</keyword>
<feature type="domain" description="ABC transporter" evidence="8">
    <location>
        <begin position="9"/>
        <end position="259"/>
    </location>
</feature>
<dbReference type="RefSeq" id="WP_312745910.1">
    <property type="nucleotide sequence ID" value="NZ_CP116968.1"/>
</dbReference>
<dbReference type="FunFam" id="3.40.50.300:FF:000016">
    <property type="entry name" value="Oligopeptide ABC transporter ATP-binding component"/>
    <property type="match status" value="1"/>
</dbReference>
<dbReference type="Gene3D" id="3.40.50.300">
    <property type="entry name" value="P-loop containing nucleotide triphosphate hydrolases"/>
    <property type="match status" value="1"/>
</dbReference>
<dbReference type="PANTHER" id="PTHR43297">
    <property type="entry name" value="OLIGOPEPTIDE TRANSPORT ATP-BINDING PROTEIN APPD"/>
    <property type="match status" value="1"/>
</dbReference>
<dbReference type="PANTHER" id="PTHR43297:SF2">
    <property type="entry name" value="DIPEPTIDE TRANSPORT ATP-BINDING PROTEIN DPPD"/>
    <property type="match status" value="1"/>
</dbReference>
<protein>
    <submittedName>
        <fullName evidence="9">ABC transporter ATP-binding protein</fullName>
    </submittedName>
</protein>
<dbReference type="CDD" id="cd03257">
    <property type="entry name" value="ABC_NikE_OppD_transporters"/>
    <property type="match status" value="1"/>
</dbReference>
<dbReference type="EMBL" id="CP116968">
    <property type="protein sequence ID" value="WNM62428.1"/>
    <property type="molecule type" value="Genomic_DNA"/>
</dbReference>
<evidence type="ECO:0000256" key="2">
    <source>
        <dbReference type="ARBA" id="ARBA00005417"/>
    </source>
</evidence>
<dbReference type="InterPro" id="IPR017871">
    <property type="entry name" value="ABC_transporter-like_CS"/>
</dbReference>
<comment type="similarity">
    <text evidence="2">Belongs to the ABC transporter superfamily.</text>
</comment>
<sequence length="343" mass="37753">MESRVHPLLQVSNLRTSFFTDKGEIKAVDDVSFSIRGGQTLALVGESGCGKSVAALSIMRLISSPGRVIGGTIHFKGQNLLELPEKEMRKIRGKSIGMVFQEPMTSLNPVMSVGNQIGEVLKIHTTLSDREIRKEVIGLLEKVRISAPERRIDQYPHEMSGGMKQRVMIAMALACNPDLLIADEPTTALDVTIQAQILDLLAALQKDMGMAILLITHNLGVVAQFSKDVIVMYASKIAERAPVKELFRNPSHPYTSALLNSLPRPGERQVRLEAIPGTVPSPLQYPPGCHFSSRCPEVMEHCPIQHPPTIQVGESHETVCWLYDDHKASGKKLRPRESQSGES</sequence>
<dbReference type="GO" id="GO:0005524">
    <property type="term" value="F:ATP binding"/>
    <property type="evidence" value="ECO:0007669"/>
    <property type="project" value="UniProtKB-KW"/>
</dbReference>
<dbReference type="AlphaFoldDB" id="A0AA96JWF4"/>
<evidence type="ECO:0000313" key="9">
    <source>
        <dbReference type="EMBL" id="WNM62428.1"/>
    </source>
</evidence>
<evidence type="ECO:0000256" key="3">
    <source>
        <dbReference type="ARBA" id="ARBA00022448"/>
    </source>
</evidence>
<evidence type="ECO:0000256" key="4">
    <source>
        <dbReference type="ARBA" id="ARBA00022475"/>
    </source>
</evidence>
<comment type="subcellular location">
    <subcellularLocation>
        <location evidence="1">Cell inner membrane</location>
        <topology evidence="1">Peripheral membrane protein</topology>
    </subcellularLocation>
</comment>
<gene>
    <name evidence="9" type="ORF">PQG83_01405</name>
</gene>